<feature type="compositionally biased region" description="Polar residues" evidence="1">
    <location>
        <begin position="19"/>
        <end position="31"/>
    </location>
</feature>
<accession>A0A2N2F471</accession>
<sequence length="73" mass="8426">MGPKDRKTVEREDKDGWKHSTTYDPETNNRWSVDYKDTGLGGVGSNWFEVKNAHHTDQDDNTHDDNVRFGEST</sequence>
<proteinExistence type="predicted"/>
<organism evidence="2 3">
    <name type="scientific">Candidatus Dojkabacteria bacterium HGW-Dojkabacteria-1</name>
    <dbReference type="NCBI Taxonomy" id="2013761"/>
    <lineage>
        <taxon>Bacteria</taxon>
        <taxon>Candidatus Dojkabacteria</taxon>
    </lineage>
</organism>
<reference evidence="2 3" key="1">
    <citation type="journal article" date="2017" name="ISME J.">
        <title>Potential for microbial H2 and metal transformations associated with novel bacteria and archaea in deep terrestrial subsurface sediments.</title>
        <authorList>
            <person name="Hernsdorf A.W."/>
            <person name="Amano Y."/>
            <person name="Miyakawa K."/>
            <person name="Ise K."/>
            <person name="Suzuki Y."/>
            <person name="Anantharaman K."/>
            <person name="Probst A."/>
            <person name="Burstein D."/>
            <person name="Thomas B.C."/>
            <person name="Banfield J.F."/>
        </authorList>
    </citation>
    <scope>NUCLEOTIDE SEQUENCE [LARGE SCALE GENOMIC DNA]</scope>
    <source>
        <strain evidence="2">HGW-Dojkabacteria-1</strain>
    </source>
</reference>
<name>A0A2N2F471_9BACT</name>
<evidence type="ECO:0000313" key="2">
    <source>
        <dbReference type="EMBL" id="PKN02943.1"/>
    </source>
</evidence>
<feature type="compositionally biased region" description="Basic and acidic residues" evidence="1">
    <location>
        <begin position="1"/>
        <end position="18"/>
    </location>
</feature>
<dbReference type="Proteomes" id="UP000233417">
    <property type="component" value="Unassembled WGS sequence"/>
</dbReference>
<evidence type="ECO:0000313" key="3">
    <source>
        <dbReference type="Proteomes" id="UP000233417"/>
    </source>
</evidence>
<gene>
    <name evidence="2" type="ORF">CVU76_02875</name>
</gene>
<feature type="region of interest" description="Disordered" evidence="1">
    <location>
        <begin position="1"/>
        <end position="32"/>
    </location>
</feature>
<dbReference type="EMBL" id="PHAO01000001">
    <property type="protein sequence ID" value="PKN02943.1"/>
    <property type="molecule type" value="Genomic_DNA"/>
</dbReference>
<comment type="caution">
    <text evidence="2">The sequence shown here is derived from an EMBL/GenBank/DDBJ whole genome shotgun (WGS) entry which is preliminary data.</text>
</comment>
<evidence type="ECO:0000256" key="1">
    <source>
        <dbReference type="SAM" id="MobiDB-lite"/>
    </source>
</evidence>
<dbReference type="AlphaFoldDB" id="A0A2N2F471"/>
<protein>
    <submittedName>
        <fullName evidence="2">Uncharacterized protein</fullName>
    </submittedName>
</protein>
<feature type="region of interest" description="Disordered" evidence="1">
    <location>
        <begin position="52"/>
        <end position="73"/>
    </location>
</feature>